<protein>
    <recommendedName>
        <fullName evidence="6">NTF2 domain-containing protein</fullName>
    </recommendedName>
</protein>
<dbReference type="Gene3D" id="3.10.450.50">
    <property type="match status" value="1"/>
</dbReference>
<dbReference type="InterPro" id="IPR018222">
    <property type="entry name" value="Nuclear_transport_factor_2_euk"/>
</dbReference>
<dbReference type="InterPro" id="IPR045875">
    <property type="entry name" value="NTF2"/>
</dbReference>
<dbReference type="SUPFAM" id="SSF54427">
    <property type="entry name" value="NTF2-like"/>
    <property type="match status" value="1"/>
</dbReference>
<dbReference type="GO" id="GO:0005737">
    <property type="term" value="C:cytoplasm"/>
    <property type="evidence" value="ECO:0007669"/>
    <property type="project" value="UniProtKB-SubCell"/>
</dbReference>
<dbReference type="InterPro" id="IPR032710">
    <property type="entry name" value="NTF2-like_dom_sf"/>
</dbReference>
<organism evidence="7 8">
    <name type="scientific">Vigna unguiculata</name>
    <name type="common">Cowpea</name>
    <dbReference type="NCBI Taxonomy" id="3917"/>
    <lineage>
        <taxon>Eukaryota</taxon>
        <taxon>Viridiplantae</taxon>
        <taxon>Streptophyta</taxon>
        <taxon>Embryophyta</taxon>
        <taxon>Tracheophyta</taxon>
        <taxon>Spermatophyta</taxon>
        <taxon>Magnoliopsida</taxon>
        <taxon>eudicotyledons</taxon>
        <taxon>Gunneridae</taxon>
        <taxon>Pentapetalae</taxon>
        <taxon>rosids</taxon>
        <taxon>fabids</taxon>
        <taxon>Fabales</taxon>
        <taxon>Fabaceae</taxon>
        <taxon>Papilionoideae</taxon>
        <taxon>50 kb inversion clade</taxon>
        <taxon>NPAAA clade</taxon>
        <taxon>indigoferoid/millettioid clade</taxon>
        <taxon>Phaseoleae</taxon>
        <taxon>Vigna</taxon>
    </lineage>
</organism>
<evidence type="ECO:0000313" key="7">
    <source>
        <dbReference type="EMBL" id="QCD83555.1"/>
    </source>
</evidence>
<accession>A0A4D6L519</accession>
<dbReference type="FunFam" id="3.10.450.50:FF:000005">
    <property type="entry name" value="Nuclear transport factor 2"/>
    <property type="match status" value="1"/>
</dbReference>
<sequence>MDPDTLAKAFVEHYYSTFDNNRQGLANLYQDASMLTFEGQKIQGAPSIVAKLTSLPFQQCLHSITTVDCQPSGVNGGMLVFVSGNLQLAGEQHALKFSQVVINAMDCGMFEGENRVDGELGRLSNDSNGFKSLPVCDWKSRVTLVSRFSFCGNHSIGTCYSSGSLAYRM</sequence>
<dbReference type="CDD" id="cd00780">
    <property type="entry name" value="NTF2"/>
    <property type="match status" value="1"/>
</dbReference>
<dbReference type="GO" id="GO:0005635">
    <property type="term" value="C:nuclear envelope"/>
    <property type="evidence" value="ECO:0007669"/>
    <property type="project" value="UniProtKB-SubCell"/>
</dbReference>
<gene>
    <name evidence="7" type="ORF">DEO72_LG2g3901</name>
</gene>
<dbReference type="Proteomes" id="UP000501690">
    <property type="component" value="Linkage Group LG2"/>
</dbReference>
<keyword evidence="8" id="KW-1185">Reference proteome</keyword>
<evidence type="ECO:0000259" key="6">
    <source>
        <dbReference type="PROSITE" id="PS50177"/>
    </source>
</evidence>
<evidence type="ECO:0000256" key="4">
    <source>
        <dbReference type="ARBA" id="ARBA00058161"/>
    </source>
</evidence>
<comment type="function">
    <text evidence="4">Facilitates protein transport into the nucleus. Interacts with various nucleoporins and with Ran-GDP. Could be part of a multicomponent system of cytosolic factors that assemble at the pore complex during nuclear import.</text>
</comment>
<dbReference type="PANTHER" id="PTHR12612">
    <property type="entry name" value="NUCLEAR TRANSPORT FACTOR 2"/>
    <property type="match status" value="1"/>
</dbReference>
<evidence type="ECO:0000256" key="3">
    <source>
        <dbReference type="ARBA" id="ARBA00022490"/>
    </source>
</evidence>
<evidence type="ECO:0000313" key="8">
    <source>
        <dbReference type="Proteomes" id="UP000501690"/>
    </source>
</evidence>
<dbReference type="InterPro" id="IPR002075">
    <property type="entry name" value="NTF2_dom"/>
</dbReference>
<dbReference type="EMBL" id="CP039346">
    <property type="protein sequence ID" value="QCD83555.1"/>
    <property type="molecule type" value="Genomic_DNA"/>
</dbReference>
<name>A0A4D6L519_VIGUN</name>
<dbReference type="Pfam" id="PF02136">
    <property type="entry name" value="NTF2"/>
    <property type="match status" value="1"/>
</dbReference>
<reference evidence="7 8" key="1">
    <citation type="submission" date="2019-04" db="EMBL/GenBank/DDBJ databases">
        <title>An improved genome assembly and genetic linkage map for asparagus bean, Vigna unguiculata ssp. sesquipedialis.</title>
        <authorList>
            <person name="Xia Q."/>
            <person name="Zhang R."/>
            <person name="Dong Y."/>
        </authorList>
    </citation>
    <scope>NUCLEOTIDE SEQUENCE [LARGE SCALE GENOMIC DNA]</scope>
    <source>
        <tissue evidence="7">Leaf</tissue>
    </source>
</reference>
<dbReference type="PROSITE" id="PS50177">
    <property type="entry name" value="NTF2_DOMAIN"/>
    <property type="match status" value="1"/>
</dbReference>
<dbReference type="AlphaFoldDB" id="A0A4D6L519"/>
<comment type="subcellular location">
    <subcellularLocation>
        <location evidence="2">Cytoplasm</location>
    </subcellularLocation>
    <subcellularLocation>
        <location evidence="1">Nucleus envelope</location>
    </subcellularLocation>
</comment>
<proteinExistence type="predicted"/>
<evidence type="ECO:0000256" key="5">
    <source>
        <dbReference type="ARBA" id="ARBA00062736"/>
    </source>
</evidence>
<keyword evidence="3" id="KW-0963">Cytoplasm</keyword>
<feature type="domain" description="NTF2" evidence="6">
    <location>
        <begin position="6"/>
        <end position="123"/>
    </location>
</feature>
<evidence type="ECO:0000256" key="2">
    <source>
        <dbReference type="ARBA" id="ARBA00004496"/>
    </source>
</evidence>
<comment type="subunit">
    <text evidence="5">Interacts with RAN1.</text>
</comment>
<evidence type="ECO:0000256" key="1">
    <source>
        <dbReference type="ARBA" id="ARBA00004259"/>
    </source>
</evidence>
<dbReference type="GO" id="GO:0006606">
    <property type="term" value="P:protein import into nucleus"/>
    <property type="evidence" value="ECO:0007669"/>
    <property type="project" value="UniProtKB-ARBA"/>
</dbReference>